<protein>
    <submittedName>
        <fullName evidence="4">DUF479 domain-containing protein</fullName>
    </submittedName>
</protein>
<dbReference type="Proteomes" id="UP000251993">
    <property type="component" value="Chromosome"/>
</dbReference>
<dbReference type="OrthoDB" id="8442777at2"/>
<dbReference type="AlphaFoldDB" id="A0A344TR14"/>
<dbReference type="PANTHER" id="PTHR38764:SF1">
    <property type="entry name" value="ACYL CARRIER PROTEIN PHOSPHODIESTERASE"/>
    <property type="match status" value="1"/>
</dbReference>
<dbReference type="GO" id="GO:0006633">
    <property type="term" value="P:fatty acid biosynthetic process"/>
    <property type="evidence" value="ECO:0007669"/>
    <property type="project" value="InterPro"/>
</dbReference>
<evidence type="ECO:0000313" key="4">
    <source>
        <dbReference type="EMBL" id="AXE21085.1"/>
    </source>
</evidence>
<dbReference type="Pfam" id="PF04336">
    <property type="entry name" value="ACP_PD"/>
    <property type="match status" value="1"/>
</dbReference>
<evidence type="ECO:0000256" key="3">
    <source>
        <dbReference type="ARBA" id="ARBA00023098"/>
    </source>
</evidence>
<gene>
    <name evidence="4" type="ORF">DR864_26795</name>
</gene>
<evidence type="ECO:0000256" key="1">
    <source>
        <dbReference type="ARBA" id="ARBA00022516"/>
    </source>
</evidence>
<dbReference type="RefSeq" id="WP_114069847.1">
    <property type="nucleotide sequence ID" value="NZ_CP030850.1"/>
</dbReference>
<evidence type="ECO:0000256" key="2">
    <source>
        <dbReference type="ARBA" id="ARBA00022801"/>
    </source>
</evidence>
<reference evidence="4 5" key="1">
    <citation type="submission" date="2018-07" db="EMBL/GenBank/DDBJ databases">
        <title>Genome sequencing of Runella.</title>
        <authorList>
            <person name="Baek M.-G."/>
            <person name="Yi H."/>
        </authorList>
    </citation>
    <scope>NUCLEOTIDE SEQUENCE [LARGE SCALE GENOMIC DNA]</scope>
    <source>
        <strain evidence="4 5">HYN0085</strain>
    </source>
</reference>
<keyword evidence="2" id="KW-0378">Hydrolase</keyword>
<dbReference type="KEGG" id="run:DR864_26795"/>
<accession>A0A344TR14</accession>
<name>A0A344TR14_9BACT</name>
<keyword evidence="1" id="KW-0444">Lipid biosynthesis</keyword>
<sequence>MNYLAHFYLSFEQEPLIIGNLLGDFARGRLDHPRNDRYNASIKQGILLHRHIDSFTDSHPSGHTCRQALPDYFGKYKGVITDMYFDYFLAKHFADYHHLPLKHFTMYVYGVLEKHRSVLPQEAFGLVDSMIKYDWLYNYQFLEGMNRSFGGMSRRYPFLAGIERAGAELFENEALYEPYFRAFFPDLISSCKDFLSYD</sequence>
<dbReference type="GO" id="GO:0008770">
    <property type="term" value="F:[acyl-carrier-protein] phosphodiesterase activity"/>
    <property type="evidence" value="ECO:0007669"/>
    <property type="project" value="InterPro"/>
</dbReference>
<evidence type="ECO:0000313" key="5">
    <source>
        <dbReference type="Proteomes" id="UP000251993"/>
    </source>
</evidence>
<dbReference type="EMBL" id="CP030850">
    <property type="protein sequence ID" value="AXE21085.1"/>
    <property type="molecule type" value="Genomic_DNA"/>
</dbReference>
<organism evidence="4 5">
    <name type="scientific">Runella rosea</name>
    <dbReference type="NCBI Taxonomy" id="2259595"/>
    <lineage>
        <taxon>Bacteria</taxon>
        <taxon>Pseudomonadati</taxon>
        <taxon>Bacteroidota</taxon>
        <taxon>Cytophagia</taxon>
        <taxon>Cytophagales</taxon>
        <taxon>Spirosomataceae</taxon>
        <taxon>Runella</taxon>
    </lineage>
</organism>
<dbReference type="PANTHER" id="PTHR38764">
    <property type="entry name" value="ACYL CARRIER PROTEIN PHOSPHODIESTERASE"/>
    <property type="match status" value="1"/>
</dbReference>
<dbReference type="InterPro" id="IPR007431">
    <property type="entry name" value="ACP_PD"/>
</dbReference>
<proteinExistence type="predicted"/>
<keyword evidence="5" id="KW-1185">Reference proteome</keyword>
<keyword evidence="3" id="KW-0443">Lipid metabolism</keyword>